<gene>
    <name evidence="6" type="ORF">HLH36_14420</name>
</gene>
<dbReference type="SMART" id="SM00345">
    <property type="entry name" value="HTH_GNTR"/>
    <property type="match status" value="1"/>
</dbReference>
<dbReference type="AlphaFoldDB" id="A0A7W4IUX5"/>
<feature type="domain" description="HTH gntR-type" evidence="5">
    <location>
        <begin position="40"/>
        <end position="107"/>
    </location>
</feature>
<dbReference type="Proteomes" id="UP000559860">
    <property type="component" value="Unassembled WGS sequence"/>
</dbReference>
<protein>
    <submittedName>
        <fullName evidence="6">GntR family transcriptional regulator</fullName>
    </submittedName>
</protein>
<dbReference type="InterPro" id="IPR000524">
    <property type="entry name" value="Tscrpt_reg_HTH_GntR"/>
</dbReference>
<accession>A0A7W4IUX5</accession>
<dbReference type="InterPro" id="IPR036390">
    <property type="entry name" value="WH_DNA-bd_sf"/>
</dbReference>
<evidence type="ECO:0000256" key="4">
    <source>
        <dbReference type="SAM" id="MobiDB-lite"/>
    </source>
</evidence>
<dbReference type="SUPFAM" id="SSF46785">
    <property type="entry name" value="Winged helix' DNA-binding domain"/>
    <property type="match status" value="1"/>
</dbReference>
<dbReference type="Pfam" id="PF07729">
    <property type="entry name" value="FCD"/>
    <property type="match status" value="1"/>
</dbReference>
<dbReference type="SMART" id="SM00895">
    <property type="entry name" value="FCD"/>
    <property type="match status" value="1"/>
</dbReference>
<dbReference type="Gene3D" id="1.20.120.530">
    <property type="entry name" value="GntR ligand-binding domain-like"/>
    <property type="match status" value="1"/>
</dbReference>
<reference evidence="6 7" key="1">
    <citation type="submission" date="2020-04" db="EMBL/GenBank/DDBJ databases">
        <title>Description of novel Gluconacetobacter.</title>
        <authorList>
            <person name="Sombolestani A."/>
        </authorList>
    </citation>
    <scope>NUCLEOTIDE SEQUENCE [LARGE SCALE GENOMIC DNA]</scope>
    <source>
        <strain evidence="6 7">LMG 27801</strain>
    </source>
</reference>
<dbReference type="Gene3D" id="1.10.10.10">
    <property type="entry name" value="Winged helix-like DNA-binding domain superfamily/Winged helix DNA-binding domain"/>
    <property type="match status" value="1"/>
</dbReference>
<dbReference type="InterPro" id="IPR011711">
    <property type="entry name" value="GntR_C"/>
</dbReference>
<proteinExistence type="predicted"/>
<dbReference type="InterPro" id="IPR036388">
    <property type="entry name" value="WH-like_DNA-bd_sf"/>
</dbReference>
<evidence type="ECO:0000313" key="7">
    <source>
        <dbReference type="Proteomes" id="UP000559860"/>
    </source>
</evidence>
<evidence type="ECO:0000256" key="3">
    <source>
        <dbReference type="ARBA" id="ARBA00023163"/>
    </source>
</evidence>
<keyword evidence="2" id="KW-0238">DNA-binding</keyword>
<comment type="caution">
    <text evidence="6">The sequence shown here is derived from an EMBL/GenBank/DDBJ whole genome shotgun (WGS) entry which is preliminary data.</text>
</comment>
<evidence type="ECO:0000259" key="5">
    <source>
        <dbReference type="PROSITE" id="PS50949"/>
    </source>
</evidence>
<dbReference type="PROSITE" id="PS50949">
    <property type="entry name" value="HTH_GNTR"/>
    <property type="match status" value="1"/>
</dbReference>
<dbReference type="GO" id="GO:0003677">
    <property type="term" value="F:DNA binding"/>
    <property type="evidence" value="ECO:0007669"/>
    <property type="project" value="UniProtKB-KW"/>
</dbReference>
<dbReference type="PANTHER" id="PTHR43537">
    <property type="entry name" value="TRANSCRIPTIONAL REGULATOR, GNTR FAMILY"/>
    <property type="match status" value="1"/>
</dbReference>
<dbReference type="SUPFAM" id="SSF48008">
    <property type="entry name" value="GntR ligand-binding domain-like"/>
    <property type="match status" value="1"/>
</dbReference>
<sequence length="257" mass="27921">MLRVVACPDGRETGVPAGESGHRGAEPGRPARAATDGGRRALSADAYEYIRSGLIRSRYRVGQRLVLRPLAAELGLSPTPVREALLRLVSEQALDLNDRNTAVVPDITPASFREIHRLRVDLESRLVQAAALRATPEELEALSDLHERFQQACARQDEGMMAAGNADFHAMLATMADLPLTANILHNLWARIGPLYALARTAPPARPPGVPHPHDELIAALRAHDPVAATRALVTDADYARSWIEPLLSQGMVEDQP</sequence>
<feature type="region of interest" description="Disordered" evidence="4">
    <location>
        <begin position="1"/>
        <end position="37"/>
    </location>
</feature>
<dbReference type="PANTHER" id="PTHR43537:SF39">
    <property type="entry name" value="HTH-TYPE TRANSCRIPTIONAL REGULATOR MCBR"/>
    <property type="match status" value="1"/>
</dbReference>
<name>A0A7W4IUX5_9PROT</name>
<dbReference type="EMBL" id="JABEQD010000011">
    <property type="protein sequence ID" value="MBB2169531.1"/>
    <property type="molecule type" value="Genomic_DNA"/>
</dbReference>
<organism evidence="6 7">
    <name type="scientific">Gluconacetobacter aggeris</name>
    <dbReference type="NCBI Taxonomy" id="1286186"/>
    <lineage>
        <taxon>Bacteria</taxon>
        <taxon>Pseudomonadati</taxon>
        <taxon>Pseudomonadota</taxon>
        <taxon>Alphaproteobacteria</taxon>
        <taxon>Acetobacterales</taxon>
        <taxon>Acetobacteraceae</taxon>
        <taxon>Gluconacetobacter</taxon>
    </lineage>
</organism>
<keyword evidence="7" id="KW-1185">Reference proteome</keyword>
<dbReference type="GO" id="GO:0003700">
    <property type="term" value="F:DNA-binding transcription factor activity"/>
    <property type="evidence" value="ECO:0007669"/>
    <property type="project" value="InterPro"/>
</dbReference>
<keyword evidence="1" id="KW-0805">Transcription regulation</keyword>
<keyword evidence="3" id="KW-0804">Transcription</keyword>
<dbReference type="InterPro" id="IPR008920">
    <property type="entry name" value="TF_FadR/GntR_C"/>
</dbReference>
<evidence type="ECO:0000256" key="1">
    <source>
        <dbReference type="ARBA" id="ARBA00023015"/>
    </source>
</evidence>
<evidence type="ECO:0000313" key="6">
    <source>
        <dbReference type="EMBL" id="MBB2169531.1"/>
    </source>
</evidence>
<dbReference type="Pfam" id="PF00392">
    <property type="entry name" value="GntR"/>
    <property type="match status" value="1"/>
</dbReference>
<evidence type="ECO:0000256" key="2">
    <source>
        <dbReference type="ARBA" id="ARBA00023125"/>
    </source>
</evidence>